<dbReference type="EMBL" id="CP093344">
    <property type="protein sequence ID" value="WOG89158.1"/>
    <property type="molecule type" value="Genomic_DNA"/>
</dbReference>
<evidence type="ECO:0000313" key="1">
    <source>
        <dbReference type="EMBL" id="WOG89158.1"/>
    </source>
</evidence>
<keyword evidence="2" id="KW-1185">Reference proteome</keyword>
<dbReference type="PANTHER" id="PTHR35631:SF6">
    <property type="entry name" value="SECRETED PROTEIN"/>
    <property type="match status" value="1"/>
</dbReference>
<dbReference type="AlphaFoldDB" id="A0AAF1ANF3"/>
<dbReference type="Proteomes" id="UP000077755">
    <property type="component" value="Chromosome 2"/>
</dbReference>
<organism evidence="1 2">
    <name type="scientific">Daucus carota subsp. sativus</name>
    <name type="common">Carrot</name>
    <dbReference type="NCBI Taxonomy" id="79200"/>
    <lineage>
        <taxon>Eukaryota</taxon>
        <taxon>Viridiplantae</taxon>
        <taxon>Streptophyta</taxon>
        <taxon>Embryophyta</taxon>
        <taxon>Tracheophyta</taxon>
        <taxon>Spermatophyta</taxon>
        <taxon>Magnoliopsida</taxon>
        <taxon>eudicotyledons</taxon>
        <taxon>Gunneridae</taxon>
        <taxon>Pentapetalae</taxon>
        <taxon>asterids</taxon>
        <taxon>campanulids</taxon>
        <taxon>Apiales</taxon>
        <taxon>Apiaceae</taxon>
        <taxon>Apioideae</taxon>
        <taxon>Scandiceae</taxon>
        <taxon>Daucinae</taxon>
        <taxon>Daucus</taxon>
        <taxon>Daucus sect. Daucus</taxon>
    </lineage>
</organism>
<dbReference type="PANTHER" id="PTHR35631">
    <property type="entry name" value="OS08G0114150 PROTEIN"/>
    <property type="match status" value="1"/>
</dbReference>
<evidence type="ECO:0000313" key="2">
    <source>
        <dbReference type="Proteomes" id="UP000077755"/>
    </source>
</evidence>
<sequence>MKSIPFSAFWLRSSPVTIACYWGLRESPKRCTTALAWLTPPNLIKSSKFLIPMKFKFYRNIMSLSCNLWI</sequence>
<gene>
    <name evidence="1" type="ORF">DCAR_0208394</name>
</gene>
<reference evidence="1" key="2">
    <citation type="submission" date="2022-03" db="EMBL/GenBank/DDBJ databases">
        <title>Draft title - Genomic analysis of global carrot germplasm unveils the trajectory of domestication and the origin of high carotenoid orange carrot.</title>
        <authorList>
            <person name="Iorizzo M."/>
            <person name="Ellison S."/>
            <person name="Senalik D."/>
            <person name="Macko-Podgorni A."/>
            <person name="Grzebelus D."/>
            <person name="Bostan H."/>
            <person name="Rolling W."/>
            <person name="Curaba J."/>
            <person name="Simon P."/>
        </authorList>
    </citation>
    <scope>NUCLEOTIDE SEQUENCE</scope>
    <source>
        <tissue evidence="1">Leaf</tissue>
    </source>
</reference>
<accession>A0AAF1ANF3</accession>
<reference evidence="1" key="1">
    <citation type="journal article" date="2016" name="Nat. Genet.">
        <title>A high-quality carrot genome assembly provides new insights into carotenoid accumulation and asterid genome evolution.</title>
        <authorList>
            <person name="Iorizzo M."/>
            <person name="Ellison S."/>
            <person name="Senalik D."/>
            <person name="Zeng P."/>
            <person name="Satapoomin P."/>
            <person name="Huang J."/>
            <person name="Bowman M."/>
            <person name="Iovene M."/>
            <person name="Sanseverino W."/>
            <person name="Cavagnaro P."/>
            <person name="Yildiz M."/>
            <person name="Macko-Podgorni A."/>
            <person name="Moranska E."/>
            <person name="Grzebelus E."/>
            <person name="Grzebelus D."/>
            <person name="Ashrafi H."/>
            <person name="Zheng Z."/>
            <person name="Cheng S."/>
            <person name="Spooner D."/>
            <person name="Van Deynze A."/>
            <person name="Simon P."/>
        </authorList>
    </citation>
    <scope>NUCLEOTIDE SEQUENCE</scope>
    <source>
        <tissue evidence="1">Leaf</tissue>
    </source>
</reference>
<protein>
    <submittedName>
        <fullName evidence="1">Uncharacterized protein</fullName>
    </submittedName>
</protein>
<name>A0AAF1ANF3_DAUCS</name>
<proteinExistence type="predicted"/>